<comment type="caution">
    <text evidence="1">The sequence shown here is derived from an EMBL/GenBank/DDBJ whole genome shotgun (WGS) entry which is preliminary data.</text>
</comment>
<dbReference type="Gene3D" id="3.90.1200.10">
    <property type="match status" value="1"/>
</dbReference>
<organism evidence="1 2">
    <name type="scientific">Pseudonocardia spirodelae</name>
    <dbReference type="NCBI Taxonomy" id="3133431"/>
    <lineage>
        <taxon>Bacteria</taxon>
        <taxon>Bacillati</taxon>
        <taxon>Actinomycetota</taxon>
        <taxon>Actinomycetes</taxon>
        <taxon>Pseudonocardiales</taxon>
        <taxon>Pseudonocardiaceae</taxon>
        <taxon>Pseudonocardia</taxon>
    </lineage>
</organism>
<evidence type="ECO:0000313" key="1">
    <source>
        <dbReference type="EMBL" id="MEJ8280609.1"/>
    </source>
</evidence>
<dbReference type="InterPro" id="IPR006748">
    <property type="entry name" value="NH2Glyco/OHUrea_AB-resist_kin"/>
</dbReference>
<dbReference type="RefSeq" id="WP_340291932.1">
    <property type="nucleotide sequence ID" value="NZ_JBBJUP010000013.1"/>
</dbReference>
<gene>
    <name evidence="1" type="ORF">WJX68_16825</name>
</gene>
<dbReference type="Proteomes" id="UP001364211">
    <property type="component" value="Unassembled WGS sequence"/>
</dbReference>
<dbReference type="SUPFAM" id="SSF56112">
    <property type="entry name" value="Protein kinase-like (PK-like)"/>
    <property type="match status" value="1"/>
</dbReference>
<sequence length="300" mass="31338">MPGPHRDDLAATVTAQWGGRGAAWLAGLDRLVTGLACELNLELGPALPQSFHAVRAVTCADGTAAVLKAGVPDGHLDAEVAALRAWNGRGAVRLLWSDPARGVLLLERAVPGTEAAAVPDDTALDTIGSLLATLHTAPVPAGLDPVSCERAAFDAHLARRDEVLPRTLVERAAALWTGLCAGAEREVLLHGDLHHHNVLAATREPWLAIDPHGRVGDPGYDCGQVLYNPLGADPDDLARRAPDRLARLAGAVGVPWDRAVAWGFAVCVLSEVWDADGDPSWAGPGTALAVARRLAPLVAD</sequence>
<keyword evidence="2" id="KW-1185">Reference proteome</keyword>
<name>A0ABU8T9L1_9PSEU</name>
<dbReference type="Pfam" id="PF04655">
    <property type="entry name" value="APH_6_hur"/>
    <property type="match status" value="1"/>
</dbReference>
<reference evidence="1 2" key="1">
    <citation type="submission" date="2024-03" db="EMBL/GenBank/DDBJ databases">
        <title>Draft genome sequence of Pseudonocardia sp. DW16-2.</title>
        <authorList>
            <person name="Duangmal K."/>
        </authorList>
    </citation>
    <scope>NUCLEOTIDE SEQUENCE [LARGE SCALE GENOMIC DNA]</scope>
    <source>
        <strain evidence="1 2">DW16-2</strain>
    </source>
</reference>
<dbReference type="EMBL" id="JBBJUP010000013">
    <property type="protein sequence ID" value="MEJ8280609.1"/>
    <property type="molecule type" value="Genomic_DNA"/>
</dbReference>
<protein>
    <submittedName>
        <fullName evidence="1">Aminoglycoside phosphotransferase family protein</fullName>
    </submittedName>
</protein>
<proteinExistence type="predicted"/>
<accession>A0ABU8T9L1</accession>
<evidence type="ECO:0000313" key="2">
    <source>
        <dbReference type="Proteomes" id="UP001364211"/>
    </source>
</evidence>
<dbReference type="InterPro" id="IPR011009">
    <property type="entry name" value="Kinase-like_dom_sf"/>
</dbReference>